<evidence type="ECO:0000256" key="1">
    <source>
        <dbReference type="SAM" id="MobiDB-lite"/>
    </source>
</evidence>
<name>A0A8J1UNH4_OWEFU</name>
<keyword evidence="3" id="KW-1185">Reference proteome</keyword>
<feature type="compositionally biased region" description="Polar residues" evidence="1">
    <location>
        <begin position="260"/>
        <end position="275"/>
    </location>
</feature>
<dbReference type="Proteomes" id="UP000749559">
    <property type="component" value="Unassembled WGS sequence"/>
</dbReference>
<reference evidence="2" key="1">
    <citation type="submission" date="2022-03" db="EMBL/GenBank/DDBJ databases">
        <authorList>
            <person name="Martin C."/>
        </authorList>
    </citation>
    <scope>NUCLEOTIDE SEQUENCE</scope>
</reference>
<dbReference type="AlphaFoldDB" id="A0A8J1UNH4"/>
<accession>A0A8J1UNH4</accession>
<dbReference type="OrthoDB" id="6629108at2759"/>
<feature type="compositionally biased region" description="Basic and acidic residues" evidence="1">
    <location>
        <begin position="239"/>
        <end position="259"/>
    </location>
</feature>
<sequence length="296" mass="33805">MSEVSNRFDALKPVNDRVPDTDSESDIDLEPSTDDISIKDMYTKIHAMFNSLQKQVGDISSRLDFQESKMREIAEEVCKQTEDDLKSDILDIRSDVNGLESRIDDIAKKSPHTGVNDLTSRQLCIRGIQYSQTEHLPNKINAILREDLKLRDITIESAKRLGRNNDSKVVIVTCRTIDDRSIILENKNKLSQSRRNKDVKIFPAKTKSELAHESNLRKLVNTCARDDLIVINGRIVDKRDQRQRNRGHDGFRGNRENTPDGRTSTNRQRSRSPAPTSRGAPRNVNTAREGRRSRQD</sequence>
<proteinExistence type="predicted"/>
<evidence type="ECO:0000313" key="2">
    <source>
        <dbReference type="EMBL" id="CAH1780518.1"/>
    </source>
</evidence>
<evidence type="ECO:0000313" key="3">
    <source>
        <dbReference type="Proteomes" id="UP000749559"/>
    </source>
</evidence>
<feature type="region of interest" description="Disordered" evidence="1">
    <location>
        <begin position="1"/>
        <end position="32"/>
    </location>
</feature>
<feature type="compositionally biased region" description="Acidic residues" evidence="1">
    <location>
        <begin position="21"/>
        <end position="32"/>
    </location>
</feature>
<comment type="caution">
    <text evidence="2">The sequence shown here is derived from an EMBL/GenBank/DDBJ whole genome shotgun (WGS) entry which is preliminary data.</text>
</comment>
<protein>
    <submittedName>
        <fullName evidence="2">Uncharacterized protein</fullName>
    </submittedName>
</protein>
<dbReference type="EMBL" id="CAIIXF020000003">
    <property type="protein sequence ID" value="CAH1780518.1"/>
    <property type="molecule type" value="Genomic_DNA"/>
</dbReference>
<feature type="region of interest" description="Disordered" evidence="1">
    <location>
        <begin position="239"/>
        <end position="296"/>
    </location>
</feature>
<organism evidence="2 3">
    <name type="scientific">Owenia fusiformis</name>
    <name type="common">Polychaete worm</name>
    <dbReference type="NCBI Taxonomy" id="6347"/>
    <lineage>
        <taxon>Eukaryota</taxon>
        <taxon>Metazoa</taxon>
        <taxon>Spiralia</taxon>
        <taxon>Lophotrochozoa</taxon>
        <taxon>Annelida</taxon>
        <taxon>Polychaeta</taxon>
        <taxon>Sedentaria</taxon>
        <taxon>Canalipalpata</taxon>
        <taxon>Sabellida</taxon>
        <taxon>Oweniida</taxon>
        <taxon>Oweniidae</taxon>
        <taxon>Owenia</taxon>
    </lineage>
</organism>
<gene>
    <name evidence="2" type="ORF">OFUS_LOCUS7206</name>
</gene>